<evidence type="ECO:0000313" key="1">
    <source>
        <dbReference type="EMBL" id="MEM4988467.1"/>
    </source>
</evidence>
<dbReference type="EMBL" id="JBANDC010000008">
    <property type="protein sequence ID" value="MEM4988467.1"/>
    <property type="molecule type" value="Genomic_DNA"/>
</dbReference>
<evidence type="ECO:0000313" key="2">
    <source>
        <dbReference type="Proteomes" id="UP001495910"/>
    </source>
</evidence>
<accession>A0ABU9PWS5</accession>
<sequence>MVFSNSSCIESTDPEIVRTVALLRLVAQRLGVSSRFKFGVAIDAALSDLGRVSHTQSGHWYGYIDGLRPLSRSRDKLLDSLCELFPDAADLYQEGPADLWRAMWGDPGVLWQLCRTRVSNHGSWDDDAIWSQIESGFIKEKTVGDALCEFEKNLLRVNANDESLTLRHLTEAVALYRLHQFLNSVAPSGLNGVGAYRCVSICLDDVNIWWELHQLGVFHSVRDMLTEIEIGRLSRERSYRLAVGIESHQIALYADDPLSWI</sequence>
<protein>
    <submittedName>
        <fullName evidence="1">Uncharacterized protein</fullName>
    </submittedName>
</protein>
<dbReference type="RefSeq" id="WP_342829890.1">
    <property type="nucleotide sequence ID" value="NZ_JBANDC010000008.1"/>
</dbReference>
<organism evidence="1 2">
    <name type="scientific">Collimonas rhizosphaerae</name>
    <dbReference type="NCBI Taxonomy" id="3126357"/>
    <lineage>
        <taxon>Bacteria</taxon>
        <taxon>Pseudomonadati</taxon>
        <taxon>Pseudomonadota</taxon>
        <taxon>Betaproteobacteria</taxon>
        <taxon>Burkholderiales</taxon>
        <taxon>Oxalobacteraceae</taxon>
        <taxon>Collimonas</taxon>
    </lineage>
</organism>
<keyword evidence="2" id="KW-1185">Reference proteome</keyword>
<gene>
    <name evidence="1" type="ORF">V8G57_13805</name>
</gene>
<reference evidence="1 2" key="1">
    <citation type="submission" date="2024-02" db="EMBL/GenBank/DDBJ databases">
        <title>Draft genome sequence of Collimonas sp. strain H4R21, an effective mineral-weathering bacterial strain isolated from the beech rhizosphere.</title>
        <authorList>
            <person name="Morin E."/>
            <person name="Uroz S."/>
            <person name="Leveau J.H.J."/>
            <person name="Kumar R."/>
            <person name="Rey M.W."/>
            <person name="Pham J."/>
        </authorList>
    </citation>
    <scope>NUCLEOTIDE SEQUENCE [LARGE SCALE GENOMIC DNA]</scope>
    <source>
        <strain evidence="1 2">H4R21</strain>
    </source>
</reference>
<comment type="caution">
    <text evidence="1">The sequence shown here is derived from an EMBL/GenBank/DDBJ whole genome shotgun (WGS) entry which is preliminary data.</text>
</comment>
<dbReference type="Proteomes" id="UP001495910">
    <property type="component" value="Unassembled WGS sequence"/>
</dbReference>
<proteinExistence type="predicted"/>
<name>A0ABU9PWS5_9BURK</name>